<dbReference type="EMBL" id="CAJOBI010189951">
    <property type="protein sequence ID" value="CAF4957974.1"/>
    <property type="molecule type" value="Genomic_DNA"/>
</dbReference>
<sequence>LAEVHDEYEEREQRWNRIASLLDRNDLISSSTLINDSISRVKQISMESTGLITSSNDSPS</sequence>
<reference evidence="3" key="1">
    <citation type="submission" date="2021-02" db="EMBL/GenBank/DDBJ databases">
        <authorList>
            <person name="Nowell W R."/>
        </authorList>
    </citation>
    <scope>NUCLEOTIDE SEQUENCE</scope>
</reference>
<gene>
    <name evidence="2" type="ORF">BYL167_LOCUS49100</name>
    <name evidence="1" type="ORF">SMN809_LOCUS36189</name>
    <name evidence="3" type="ORF">SMN809_LOCUS54457</name>
</gene>
<name>A0A8S3CW74_9BILA</name>
<protein>
    <submittedName>
        <fullName evidence="3">Uncharacterized protein</fullName>
    </submittedName>
</protein>
<proteinExistence type="predicted"/>
<dbReference type="Proteomes" id="UP000676336">
    <property type="component" value="Unassembled WGS sequence"/>
</dbReference>
<dbReference type="Proteomes" id="UP000681967">
    <property type="component" value="Unassembled WGS sequence"/>
</dbReference>
<organism evidence="3 4">
    <name type="scientific">Rotaria magnacalcarata</name>
    <dbReference type="NCBI Taxonomy" id="392030"/>
    <lineage>
        <taxon>Eukaryota</taxon>
        <taxon>Metazoa</taxon>
        <taxon>Spiralia</taxon>
        <taxon>Gnathifera</taxon>
        <taxon>Rotifera</taxon>
        <taxon>Eurotatoria</taxon>
        <taxon>Bdelloidea</taxon>
        <taxon>Philodinida</taxon>
        <taxon>Philodinidae</taxon>
        <taxon>Rotaria</taxon>
    </lineage>
</organism>
<dbReference type="EMBL" id="CAJOBH010145249">
    <property type="protein sequence ID" value="CAF4823577.1"/>
    <property type="molecule type" value="Genomic_DNA"/>
</dbReference>
<feature type="non-terminal residue" evidence="3">
    <location>
        <position position="60"/>
    </location>
</feature>
<accession>A0A8S3CW74</accession>
<dbReference type="EMBL" id="CAJOBI010088355">
    <property type="protein sequence ID" value="CAF4530075.1"/>
    <property type="molecule type" value="Genomic_DNA"/>
</dbReference>
<comment type="caution">
    <text evidence="3">The sequence shown here is derived from an EMBL/GenBank/DDBJ whole genome shotgun (WGS) entry which is preliminary data.</text>
</comment>
<evidence type="ECO:0000313" key="2">
    <source>
        <dbReference type="EMBL" id="CAF4823577.1"/>
    </source>
</evidence>
<evidence type="ECO:0000313" key="3">
    <source>
        <dbReference type="EMBL" id="CAF4957974.1"/>
    </source>
</evidence>
<evidence type="ECO:0000313" key="4">
    <source>
        <dbReference type="Proteomes" id="UP000676336"/>
    </source>
</evidence>
<dbReference type="AlphaFoldDB" id="A0A8S3CW74"/>
<evidence type="ECO:0000313" key="1">
    <source>
        <dbReference type="EMBL" id="CAF4530075.1"/>
    </source>
</evidence>
<feature type="non-terminal residue" evidence="3">
    <location>
        <position position="1"/>
    </location>
</feature>